<dbReference type="GO" id="GO:0003677">
    <property type="term" value="F:DNA binding"/>
    <property type="evidence" value="ECO:0007669"/>
    <property type="project" value="InterPro"/>
</dbReference>
<proteinExistence type="predicted"/>
<dbReference type="Gene3D" id="1.10.1660.10">
    <property type="match status" value="1"/>
</dbReference>
<dbReference type="InterPro" id="IPR000551">
    <property type="entry name" value="MerR-type_HTH_dom"/>
</dbReference>
<evidence type="ECO:0000313" key="3">
    <source>
        <dbReference type="Proteomes" id="UP000614216"/>
    </source>
</evidence>
<gene>
    <name evidence="2" type="ORF">JMN32_05445</name>
</gene>
<reference evidence="2" key="1">
    <citation type="submission" date="2021-01" db="EMBL/GenBank/DDBJ databases">
        <title>Fulvivirga kasyanovii gen. nov., sp nov., a novel member of the phylum Bacteroidetes isolated from seawater in a mussel farm.</title>
        <authorList>
            <person name="Zhao L.-H."/>
            <person name="Wang Z.-J."/>
        </authorList>
    </citation>
    <scope>NUCLEOTIDE SEQUENCE</scope>
    <source>
        <strain evidence="2">29W222</strain>
    </source>
</reference>
<dbReference type="InterPro" id="IPR009061">
    <property type="entry name" value="DNA-bd_dom_put_sf"/>
</dbReference>
<dbReference type="SUPFAM" id="SSF46955">
    <property type="entry name" value="Putative DNA-binding domain"/>
    <property type="match status" value="1"/>
</dbReference>
<comment type="caution">
    <text evidence="2">The sequence shown here is derived from an EMBL/GenBank/DDBJ whole genome shotgun (WGS) entry which is preliminary data.</text>
</comment>
<dbReference type="AlphaFoldDB" id="A0A937KD07"/>
<evidence type="ECO:0000313" key="2">
    <source>
        <dbReference type="EMBL" id="MBL6445743.1"/>
    </source>
</evidence>
<dbReference type="GO" id="GO:0006355">
    <property type="term" value="P:regulation of DNA-templated transcription"/>
    <property type="evidence" value="ECO:0007669"/>
    <property type="project" value="InterPro"/>
</dbReference>
<feature type="domain" description="HTH merR-type" evidence="1">
    <location>
        <begin position="32"/>
        <end position="92"/>
    </location>
</feature>
<organism evidence="2 3">
    <name type="scientific">Fulvivirga marina</name>
    <dbReference type="NCBI Taxonomy" id="2494733"/>
    <lineage>
        <taxon>Bacteria</taxon>
        <taxon>Pseudomonadati</taxon>
        <taxon>Bacteroidota</taxon>
        <taxon>Cytophagia</taxon>
        <taxon>Cytophagales</taxon>
        <taxon>Fulvivirgaceae</taxon>
        <taxon>Fulvivirga</taxon>
    </lineage>
</organism>
<evidence type="ECO:0000259" key="1">
    <source>
        <dbReference type="Pfam" id="PF13411"/>
    </source>
</evidence>
<protein>
    <submittedName>
        <fullName evidence="2">MerR family transcriptional regulator</fullName>
    </submittedName>
</protein>
<name>A0A937KD07_9BACT</name>
<dbReference type="Proteomes" id="UP000614216">
    <property type="component" value="Unassembled WGS sequence"/>
</dbReference>
<sequence length="258" mass="29898">MRFKKMEKQSSFITQNFEDLHDTLTNKQLSLKDTGQNHRVINNWAKQGIIEDERSDQEKWRRFSLMDIIWLSIIDDFRSFGMGLPAIKEVYDHLVAKKAKRLEVNGKSLSQLELAVLQVFHDKGLRFMVTDSQGNAEILSETDFKSKTTDGSIDNHIVISLNRTINENFEEIAFAPTLDRGDLTKEERDLLDIIRNGNFLSIKARLKDGQITMIEGVERMANKKRIIEILNEGSFQDIELRQENGKVVSVHRTLKKKY</sequence>
<dbReference type="EMBL" id="JAEUGD010000018">
    <property type="protein sequence ID" value="MBL6445743.1"/>
    <property type="molecule type" value="Genomic_DNA"/>
</dbReference>
<dbReference type="Pfam" id="PF13411">
    <property type="entry name" value="MerR_1"/>
    <property type="match status" value="1"/>
</dbReference>
<keyword evidence="3" id="KW-1185">Reference proteome</keyword>
<accession>A0A937KD07</accession>
<dbReference type="RefSeq" id="WP_202855292.1">
    <property type="nucleotide sequence ID" value="NZ_JAEUGD010000018.1"/>
</dbReference>